<sequence>MTTAGTVDQQDAVAPVPSPCINVCRMDEVSGWCEGCLRTIDEIACWSTYDDVTKSAVWDALDHRHAQWMAQNRQAAK</sequence>
<evidence type="ECO:0000313" key="1">
    <source>
        <dbReference type="EMBL" id="SIN85717.1"/>
    </source>
</evidence>
<accession>A0A1N6ERW0</accession>
<name>A0A1N6ERW0_9BURK</name>
<dbReference type="InterPro" id="IPR010710">
    <property type="entry name" value="DUF1289"/>
</dbReference>
<gene>
    <name evidence="1" type="ORF">SAMN05444168_0913</name>
</gene>
<dbReference type="OrthoDB" id="8911262at2"/>
<dbReference type="RefSeq" id="WP_074263176.1">
    <property type="nucleotide sequence ID" value="NZ_FSRM01000001.1"/>
</dbReference>
<organism evidence="1 2">
    <name type="scientific">Paraburkholderia phenazinium</name>
    <dbReference type="NCBI Taxonomy" id="60549"/>
    <lineage>
        <taxon>Bacteria</taxon>
        <taxon>Pseudomonadati</taxon>
        <taxon>Pseudomonadota</taxon>
        <taxon>Betaproteobacteria</taxon>
        <taxon>Burkholderiales</taxon>
        <taxon>Burkholderiaceae</taxon>
        <taxon>Paraburkholderia</taxon>
    </lineage>
</organism>
<dbReference type="EMBL" id="FSRM01000001">
    <property type="protein sequence ID" value="SIN85717.1"/>
    <property type="molecule type" value="Genomic_DNA"/>
</dbReference>
<dbReference type="Proteomes" id="UP000184693">
    <property type="component" value="Unassembled WGS sequence"/>
</dbReference>
<dbReference type="PANTHER" id="PTHR35175:SF2">
    <property type="entry name" value="DUF1289 DOMAIN-CONTAINING PROTEIN"/>
    <property type="match status" value="1"/>
</dbReference>
<dbReference type="PANTHER" id="PTHR35175">
    <property type="entry name" value="DUF1289 DOMAIN-CONTAINING PROTEIN"/>
    <property type="match status" value="1"/>
</dbReference>
<evidence type="ECO:0000313" key="2">
    <source>
        <dbReference type="Proteomes" id="UP000184693"/>
    </source>
</evidence>
<evidence type="ECO:0008006" key="3">
    <source>
        <dbReference type="Google" id="ProtNLM"/>
    </source>
</evidence>
<dbReference type="AlphaFoldDB" id="A0A1N6ERW0"/>
<dbReference type="Pfam" id="PF06945">
    <property type="entry name" value="DUF1289"/>
    <property type="match status" value="1"/>
</dbReference>
<proteinExistence type="predicted"/>
<reference evidence="1 2" key="1">
    <citation type="submission" date="2016-11" db="EMBL/GenBank/DDBJ databases">
        <authorList>
            <person name="Jaros S."/>
            <person name="Januszkiewicz K."/>
            <person name="Wedrychowicz H."/>
        </authorList>
    </citation>
    <scope>NUCLEOTIDE SEQUENCE [LARGE SCALE GENOMIC DNA]</scope>
    <source>
        <strain evidence="1 2">GAS86</strain>
    </source>
</reference>
<protein>
    <recommendedName>
        <fullName evidence="3">DUF1289 domain-containing protein</fullName>
    </recommendedName>
</protein>